<proteinExistence type="inferred from homology"/>
<reference evidence="9 10" key="1">
    <citation type="journal article" date="2018" name="Sci. Rep.">
        <title>Raphidocelis subcapitata (=Pseudokirchneriella subcapitata) provides an insight into genome evolution and environmental adaptations in the Sphaeropleales.</title>
        <authorList>
            <person name="Suzuki S."/>
            <person name="Yamaguchi H."/>
            <person name="Nakajima N."/>
            <person name="Kawachi M."/>
        </authorList>
    </citation>
    <scope>NUCLEOTIDE SEQUENCE [LARGE SCALE GENOMIC DNA]</scope>
    <source>
        <strain evidence="9 10">NIES-35</strain>
    </source>
</reference>
<dbReference type="InterPro" id="IPR036180">
    <property type="entry name" value="Gelsolin-like_dom_sf"/>
</dbReference>
<dbReference type="SUPFAM" id="SSF82754">
    <property type="entry name" value="C-terminal, gelsolin-like domain of Sec23/24"/>
    <property type="match status" value="1"/>
</dbReference>
<feature type="domain" description="Sec23/Sec24 trunk" evidence="6">
    <location>
        <begin position="474"/>
        <end position="569"/>
    </location>
</feature>
<dbReference type="GO" id="GO:0006886">
    <property type="term" value="P:intracellular protein transport"/>
    <property type="evidence" value="ECO:0007669"/>
    <property type="project" value="InterPro"/>
</dbReference>
<evidence type="ECO:0000256" key="3">
    <source>
        <dbReference type="ARBA" id="ARBA00022927"/>
    </source>
</evidence>
<feature type="compositionally biased region" description="Pro residues" evidence="4">
    <location>
        <begin position="224"/>
        <end position="285"/>
    </location>
</feature>
<dbReference type="SUPFAM" id="SSF53300">
    <property type="entry name" value="vWA-like"/>
    <property type="match status" value="1"/>
</dbReference>
<feature type="compositionally biased region" description="Pro residues" evidence="4">
    <location>
        <begin position="61"/>
        <end position="83"/>
    </location>
</feature>
<feature type="compositionally biased region" description="Low complexity" evidence="4">
    <location>
        <begin position="122"/>
        <end position="140"/>
    </location>
</feature>
<dbReference type="InterPro" id="IPR036174">
    <property type="entry name" value="Znf_Sec23_Sec24_sf"/>
</dbReference>
<dbReference type="GO" id="GO:0090110">
    <property type="term" value="P:COPII-coated vesicle cargo loading"/>
    <property type="evidence" value="ECO:0007669"/>
    <property type="project" value="TreeGrafter"/>
</dbReference>
<name>A0A2V0P9U7_9CHLO</name>
<sequence>MRATARARANAGAPLPPGKAPYGAPAPGMYPPSGPPGAPPQPGMLQQPGPPGGPAANGFGPPRPMGPPGGAPRPLMGGPPPPGGAQHLAAGMQHMNLGPPQGPPGGPRPMGAPPMGPPPGAIPSAHAPQPGAMPHAHAPGHPQPPGPRPMGPPGGAVPVHSPTAAGARPLGPPMGPPGGMGGPPPPQMANGPQSGRGPMPGFMPPGPPGGARPVGPPGAYAPRPMGPPGAAGPPPPGTHFPGAPPGPPGARGPYPGPPPPPGAFPGAPPGPPGAFPGAPPPPPPGAGHAAPRQQGMQSRIDPSQIPRPTVAHTGPEPIIFHTRANGAHQNPPPSTSHYIVRDCGSASPRLLRSSLNAVPHTPELLASSGMPLAVVVQPLGLPDPRDDPVPVVDLGELGPLRCGRCKAYVNAFCRWTDGGKAFGCCFCGHANPCPEPYFCYLGPDGRRRDADERPELSRGTYEIVATRDYMVRPPMAVTHVFAVDVSGPALASGATAAACQCIEQVLDSIQGGDAALVGVVTFDSSVHFYGVAPGQQQPSMMVVADTADVYSPMPAAGLARLAECKEQLACVQLLKPTGGKVHAFLATTGGSLYRYSPFAPAADQDQLLNDLKWNVARPQGLEAILRVRASAGLDVEGYSGAFYKPPNSPTDVYLPAVDSDKALLARLTVTEKLPAGSECFVQSALLYTSTDGARRIRVSTLALPTTDAMGAVFKGADLDAQLSVMARQVATTLPGSTFAAAKDAVMGRTIATLAAYRRFCATSSSAVQLILPEALKLLPLYALAMLKSPALRPDARADERSVWLGAALCLGAGRVMGLLHGRLYPLHRLVEAGPLPPDGGLPDPMALSSEGLETGGVYVYEDGRDAYVYLDRDAAPGLVQDLFGVASADELARLPQPLSLPPRDAPAASLLRELLTRLRLERCAYMRLRVVRRGDPLEAVFLGQLLEDRSPAGMSYVEFLCHVHRQIQNKMGG</sequence>
<comment type="similarity">
    <text evidence="1">Belongs to the SEC23/SEC24 family. SEC24 subfamily.</text>
</comment>
<evidence type="ECO:0000256" key="1">
    <source>
        <dbReference type="ARBA" id="ARBA00008334"/>
    </source>
</evidence>
<dbReference type="Gene3D" id="2.60.40.1670">
    <property type="entry name" value="beta-sandwich domain of Sec23/24"/>
    <property type="match status" value="1"/>
</dbReference>
<dbReference type="InterPro" id="IPR006895">
    <property type="entry name" value="Znf_Sec23_Sec24"/>
</dbReference>
<dbReference type="Pfam" id="PF04815">
    <property type="entry name" value="Sec23_helical"/>
    <property type="match status" value="1"/>
</dbReference>
<feature type="compositionally biased region" description="Pro residues" evidence="4">
    <location>
        <begin position="141"/>
        <end position="152"/>
    </location>
</feature>
<evidence type="ECO:0000256" key="4">
    <source>
        <dbReference type="SAM" id="MobiDB-lite"/>
    </source>
</evidence>
<evidence type="ECO:0000259" key="6">
    <source>
        <dbReference type="Pfam" id="PF04811"/>
    </source>
</evidence>
<dbReference type="InterPro" id="IPR012990">
    <property type="entry name" value="Beta-sandwich_Sec23_24"/>
</dbReference>
<feature type="compositionally biased region" description="Pro residues" evidence="4">
    <location>
        <begin position="100"/>
        <end position="121"/>
    </location>
</feature>
<dbReference type="Pfam" id="PF04810">
    <property type="entry name" value="zf-Sec23_Sec24"/>
    <property type="match status" value="1"/>
</dbReference>
<keyword evidence="10" id="KW-1185">Reference proteome</keyword>
<gene>
    <name evidence="9" type="ORF">Rsub_07366</name>
</gene>
<dbReference type="PANTHER" id="PTHR13803">
    <property type="entry name" value="SEC24-RELATED PROTEIN"/>
    <property type="match status" value="1"/>
</dbReference>
<evidence type="ECO:0000313" key="9">
    <source>
        <dbReference type="EMBL" id="GBF94630.1"/>
    </source>
</evidence>
<feature type="domain" description="Zinc finger Sec23/Sec24-type" evidence="5">
    <location>
        <begin position="399"/>
        <end position="437"/>
    </location>
</feature>
<organism evidence="9 10">
    <name type="scientific">Raphidocelis subcapitata</name>
    <dbReference type="NCBI Taxonomy" id="307507"/>
    <lineage>
        <taxon>Eukaryota</taxon>
        <taxon>Viridiplantae</taxon>
        <taxon>Chlorophyta</taxon>
        <taxon>core chlorophytes</taxon>
        <taxon>Chlorophyceae</taxon>
        <taxon>CS clade</taxon>
        <taxon>Sphaeropleales</taxon>
        <taxon>Selenastraceae</taxon>
        <taxon>Raphidocelis</taxon>
    </lineage>
</organism>
<feature type="region of interest" description="Disordered" evidence="4">
    <location>
        <begin position="1"/>
        <end position="315"/>
    </location>
</feature>
<dbReference type="GO" id="GO:0008270">
    <property type="term" value="F:zinc ion binding"/>
    <property type="evidence" value="ECO:0007669"/>
    <property type="project" value="InterPro"/>
</dbReference>
<feature type="compositionally biased region" description="Low complexity" evidence="4">
    <location>
        <begin position="156"/>
        <end position="169"/>
    </location>
</feature>
<accession>A0A2V0P9U7</accession>
<evidence type="ECO:0000256" key="2">
    <source>
        <dbReference type="ARBA" id="ARBA00022448"/>
    </source>
</evidence>
<feature type="domain" description="Sec23/Sec24 helical" evidence="7">
    <location>
        <begin position="717"/>
        <end position="808"/>
    </location>
</feature>
<dbReference type="Pfam" id="PF08033">
    <property type="entry name" value="Sec23_BS"/>
    <property type="match status" value="1"/>
</dbReference>
<evidence type="ECO:0000259" key="8">
    <source>
        <dbReference type="Pfam" id="PF08033"/>
    </source>
</evidence>
<dbReference type="InterPro" id="IPR036175">
    <property type="entry name" value="Sec23/24_helical_dom_sf"/>
</dbReference>
<dbReference type="PANTHER" id="PTHR13803:SF4">
    <property type="entry name" value="SECRETORY 24CD, ISOFORM C"/>
    <property type="match status" value="1"/>
</dbReference>
<dbReference type="Gene3D" id="1.20.120.730">
    <property type="entry name" value="Sec23/Sec24 helical domain"/>
    <property type="match status" value="1"/>
</dbReference>
<dbReference type="InterPro" id="IPR006896">
    <property type="entry name" value="Sec23/24_trunk_dom"/>
</dbReference>
<dbReference type="SUPFAM" id="SSF82919">
    <property type="entry name" value="Zn-finger domain of Sec23/24"/>
    <property type="match status" value="1"/>
</dbReference>
<feature type="compositionally biased region" description="Pro residues" evidence="4">
    <location>
        <begin position="170"/>
        <end position="187"/>
    </location>
</feature>
<protein>
    <recommendedName>
        <fullName evidence="11">Transport Sec24-like protein</fullName>
    </recommendedName>
</protein>
<dbReference type="Gene3D" id="2.30.30.380">
    <property type="entry name" value="Zn-finger domain of Sec23/24"/>
    <property type="match status" value="1"/>
</dbReference>
<dbReference type="GO" id="GO:0070971">
    <property type="term" value="C:endoplasmic reticulum exit site"/>
    <property type="evidence" value="ECO:0007669"/>
    <property type="project" value="TreeGrafter"/>
</dbReference>
<dbReference type="SUPFAM" id="SSF81811">
    <property type="entry name" value="Helical domain of Sec23/24"/>
    <property type="match status" value="1"/>
</dbReference>
<evidence type="ECO:0000259" key="5">
    <source>
        <dbReference type="Pfam" id="PF04810"/>
    </source>
</evidence>
<comment type="caution">
    <text evidence="9">The sequence shown here is derived from an EMBL/GenBank/DDBJ whole genome shotgun (WGS) entry which is preliminary data.</text>
</comment>
<dbReference type="OrthoDB" id="49016at2759"/>
<dbReference type="SUPFAM" id="SSF81995">
    <property type="entry name" value="beta-sandwich domain of Sec23/24"/>
    <property type="match status" value="1"/>
</dbReference>
<dbReference type="STRING" id="307507.A0A2V0P9U7"/>
<feature type="compositionally biased region" description="Low complexity" evidence="4">
    <location>
        <begin position="188"/>
        <end position="200"/>
    </location>
</feature>
<dbReference type="EMBL" id="BDRX01000054">
    <property type="protein sequence ID" value="GBF94630.1"/>
    <property type="molecule type" value="Genomic_DNA"/>
</dbReference>
<keyword evidence="2" id="KW-0813">Transport</keyword>
<feature type="compositionally biased region" description="Pro residues" evidence="4">
    <location>
        <begin position="28"/>
        <end position="53"/>
    </location>
</feature>
<keyword evidence="3" id="KW-0653">Protein transport</keyword>
<evidence type="ECO:0000259" key="7">
    <source>
        <dbReference type="Pfam" id="PF04815"/>
    </source>
</evidence>
<dbReference type="InterPro" id="IPR006900">
    <property type="entry name" value="Sec23/24_helical_dom"/>
</dbReference>
<dbReference type="GO" id="GO:0000149">
    <property type="term" value="F:SNARE binding"/>
    <property type="evidence" value="ECO:0007669"/>
    <property type="project" value="TreeGrafter"/>
</dbReference>
<dbReference type="Gene3D" id="3.40.50.410">
    <property type="entry name" value="von Willebrand factor, type A domain"/>
    <property type="match status" value="1"/>
</dbReference>
<dbReference type="InterPro" id="IPR050550">
    <property type="entry name" value="SEC23_SEC24_subfamily"/>
</dbReference>
<dbReference type="Proteomes" id="UP000247498">
    <property type="component" value="Unassembled WGS sequence"/>
</dbReference>
<feature type="compositionally biased region" description="Pro residues" evidence="4">
    <location>
        <begin position="201"/>
        <end position="216"/>
    </location>
</feature>
<dbReference type="InParanoid" id="A0A2V0P9U7"/>
<evidence type="ECO:0000313" key="10">
    <source>
        <dbReference type="Proteomes" id="UP000247498"/>
    </source>
</evidence>
<evidence type="ECO:0008006" key="11">
    <source>
        <dbReference type="Google" id="ProtNLM"/>
    </source>
</evidence>
<dbReference type="GO" id="GO:0030127">
    <property type="term" value="C:COPII vesicle coat"/>
    <property type="evidence" value="ECO:0007669"/>
    <property type="project" value="InterPro"/>
</dbReference>
<dbReference type="Pfam" id="PF04811">
    <property type="entry name" value="Sec23_trunk"/>
    <property type="match status" value="1"/>
</dbReference>
<feature type="compositionally biased region" description="Low complexity" evidence="4">
    <location>
        <begin position="1"/>
        <end position="13"/>
    </location>
</feature>
<dbReference type="InterPro" id="IPR036465">
    <property type="entry name" value="vWFA_dom_sf"/>
</dbReference>
<feature type="domain" description="Sec23/Sec24 beta-sandwich" evidence="8">
    <location>
        <begin position="620"/>
        <end position="706"/>
    </location>
</feature>
<dbReference type="AlphaFoldDB" id="A0A2V0P9U7"/>
<dbReference type="FunCoup" id="A0A2V0P9U7">
    <property type="interactions" value="2260"/>
</dbReference>